<comment type="cofactor">
    <cofactor evidence="1">
        <name>Mg(2+)</name>
        <dbReference type="ChEBI" id="CHEBI:18420"/>
    </cofactor>
</comment>
<evidence type="ECO:0000313" key="10">
    <source>
        <dbReference type="Proteomes" id="UP001314205"/>
    </source>
</evidence>
<comment type="similarity">
    <text evidence="3">Belongs to the ATP-dependent AMP-binding enzyme family.</text>
</comment>
<evidence type="ECO:0000256" key="2">
    <source>
        <dbReference type="ARBA" id="ARBA00004275"/>
    </source>
</evidence>
<dbReference type="GO" id="GO:0005524">
    <property type="term" value="F:ATP binding"/>
    <property type="evidence" value="ECO:0007669"/>
    <property type="project" value="UniProtKB-KW"/>
</dbReference>
<dbReference type="SUPFAM" id="SSF56801">
    <property type="entry name" value="Acetyl-CoA synthetase-like"/>
    <property type="match status" value="1"/>
</dbReference>
<dbReference type="InterPro" id="IPR042099">
    <property type="entry name" value="ANL_N_sf"/>
</dbReference>
<keyword evidence="5" id="KW-0460">Magnesium</keyword>
<evidence type="ECO:0008006" key="11">
    <source>
        <dbReference type="Google" id="ProtNLM"/>
    </source>
</evidence>
<evidence type="ECO:0000256" key="6">
    <source>
        <dbReference type="ARBA" id="ARBA00023140"/>
    </source>
</evidence>
<proteinExistence type="inferred from homology"/>
<keyword evidence="10" id="KW-1185">Reference proteome</keyword>
<dbReference type="InterPro" id="IPR025110">
    <property type="entry name" value="AMP-bd_C"/>
</dbReference>
<keyword evidence="4" id="KW-0547">Nucleotide-binding</keyword>
<keyword evidence="6" id="KW-0576">Peroxisome</keyword>
<dbReference type="FunFam" id="3.30.300.30:FF:000007">
    <property type="entry name" value="4-coumarate--CoA ligase 2"/>
    <property type="match status" value="1"/>
</dbReference>
<dbReference type="InterPro" id="IPR045851">
    <property type="entry name" value="AMP-bd_C_sf"/>
</dbReference>
<feature type="domain" description="AMP-dependent synthetase/ligase" evidence="7">
    <location>
        <begin position="1"/>
        <end position="63"/>
    </location>
</feature>
<organism evidence="9 10">
    <name type="scientific">Parnassius mnemosyne</name>
    <name type="common">clouded apollo</name>
    <dbReference type="NCBI Taxonomy" id="213953"/>
    <lineage>
        <taxon>Eukaryota</taxon>
        <taxon>Metazoa</taxon>
        <taxon>Ecdysozoa</taxon>
        <taxon>Arthropoda</taxon>
        <taxon>Hexapoda</taxon>
        <taxon>Insecta</taxon>
        <taxon>Pterygota</taxon>
        <taxon>Neoptera</taxon>
        <taxon>Endopterygota</taxon>
        <taxon>Lepidoptera</taxon>
        <taxon>Glossata</taxon>
        <taxon>Ditrysia</taxon>
        <taxon>Papilionoidea</taxon>
        <taxon>Papilionidae</taxon>
        <taxon>Parnassiinae</taxon>
        <taxon>Parnassini</taxon>
        <taxon>Parnassius</taxon>
        <taxon>Driopa</taxon>
    </lineage>
</organism>
<dbReference type="AlphaFoldDB" id="A0AAV1LEB1"/>
<dbReference type="Gene3D" id="3.30.300.30">
    <property type="match status" value="1"/>
</dbReference>
<dbReference type="GO" id="GO:0005777">
    <property type="term" value="C:peroxisome"/>
    <property type="evidence" value="ECO:0007669"/>
    <property type="project" value="UniProtKB-SubCell"/>
</dbReference>
<dbReference type="InterPro" id="IPR000873">
    <property type="entry name" value="AMP-dep_synth/lig_dom"/>
</dbReference>
<dbReference type="GO" id="GO:0016405">
    <property type="term" value="F:CoA-ligase activity"/>
    <property type="evidence" value="ECO:0007669"/>
    <property type="project" value="TreeGrafter"/>
</dbReference>
<comment type="subcellular location">
    <subcellularLocation>
        <location evidence="2">Peroxisome</location>
    </subcellularLocation>
</comment>
<feature type="domain" description="AMP-binding enzyme C-terminal" evidence="8">
    <location>
        <begin position="113"/>
        <end position="189"/>
    </location>
</feature>
<name>A0AAV1LEB1_9NEOP</name>
<dbReference type="PANTHER" id="PTHR24096">
    <property type="entry name" value="LONG-CHAIN-FATTY-ACID--COA LIGASE"/>
    <property type="match status" value="1"/>
</dbReference>
<evidence type="ECO:0000256" key="3">
    <source>
        <dbReference type="ARBA" id="ARBA00006432"/>
    </source>
</evidence>
<protein>
    <recommendedName>
        <fullName evidence="11">Luciferin 4-monooxygenase</fullName>
    </recommendedName>
</protein>
<dbReference type="Pfam" id="PF00501">
    <property type="entry name" value="AMP-binding"/>
    <property type="match status" value="1"/>
</dbReference>
<dbReference type="EMBL" id="CAVLGL010000088">
    <property type="protein sequence ID" value="CAK1593355.1"/>
    <property type="molecule type" value="Genomic_DNA"/>
</dbReference>
<dbReference type="Proteomes" id="UP001314205">
    <property type="component" value="Unassembled WGS sequence"/>
</dbReference>
<evidence type="ECO:0000256" key="4">
    <source>
        <dbReference type="ARBA" id="ARBA00022840"/>
    </source>
</evidence>
<sequence>MTETTAFVTMDYFIGGKKCRLGSVGEVTKGTVVKIVDVETREPLGPNQNGEICVKGTIVMKGYIGKERSEDFDEEGFFKSGDIGYYDEDKYLYIVDRLKELIKYKGYQVPPAEIEAVLLQHKGVRDVGVVGLPHDLAGEVPLAFVVPQTGVELSEKELQTFVAERLSNPKHLRGGVKFVKEIPKNPSGKILRKLLREML</sequence>
<reference evidence="9 10" key="1">
    <citation type="submission" date="2023-11" db="EMBL/GenBank/DDBJ databases">
        <authorList>
            <person name="Hedman E."/>
            <person name="Englund M."/>
            <person name="Stromberg M."/>
            <person name="Nyberg Akerstrom W."/>
            <person name="Nylinder S."/>
            <person name="Jareborg N."/>
            <person name="Kallberg Y."/>
            <person name="Kronander E."/>
        </authorList>
    </citation>
    <scope>NUCLEOTIDE SEQUENCE [LARGE SCALE GENOMIC DNA]</scope>
</reference>
<comment type="caution">
    <text evidence="9">The sequence shown here is derived from an EMBL/GenBank/DDBJ whole genome shotgun (WGS) entry which is preliminary data.</text>
</comment>
<evidence type="ECO:0000259" key="8">
    <source>
        <dbReference type="Pfam" id="PF13193"/>
    </source>
</evidence>
<dbReference type="Pfam" id="PF13193">
    <property type="entry name" value="AMP-binding_C"/>
    <property type="match status" value="1"/>
</dbReference>
<dbReference type="Gene3D" id="3.40.50.12780">
    <property type="entry name" value="N-terminal domain of ligase-like"/>
    <property type="match status" value="1"/>
</dbReference>
<evidence type="ECO:0000256" key="1">
    <source>
        <dbReference type="ARBA" id="ARBA00001946"/>
    </source>
</evidence>
<evidence type="ECO:0000256" key="5">
    <source>
        <dbReference type="ARBA" id="ARBA00022842"/>
    </source>
</evidence>
<keyword evidence="4" id="KW-0067">ATP-binding</keyword>
<evidence type="ECO:0000313" key="9">
    <source>
        <dbReference type="EMBL" id="CAK1593355.1"/>
    </source>
</evidence>
<gene>
    <name evidence="9" type="ORF">PARMNEM_LOCUS13143</name>
</gene>
<accession>A0AAV1LEB1</accession>
<evidence type="ECO:0000259" key="7">
    <source>
        <dbReference type="Pfam" id="PF00501"/>
    </source>
</evidence>
<dbReference type="PANTHER" id="PTHR24096:SF423">
    <property type="entry name" value="GM05240P"/>
    <property type="match status" value="1"/>
</dbReference>